<dbReference type="GO" id="GO:0009249">
    <property type="term" value="P:protein lipoylation"/>
    <property type="evidence" value="ECO:0007669"/>
    <property type="project" value="UniProtKB-ARBA"/>
</dbReference>
<dbReference type="Gene3D" id="2.30.30.100">
    <property type="match status" value="1"/>
</dbReference>
<evidence type="ECO:0000313" key="7">
    <source>
        <dbReference type="Proteomes" id="UP000296883"/>
    </source>
</evidence>
<protein>
    <recommendedName>
        <fullName evidence="3">biotin--[biotin carboxyl-carrier protein] ligase</fullName>
        <ecNumber evidence="3">6.3.4.15</ecNumber>
    </recommendedName>
</protein>
<gene>
    <name evidence="6" type="ORF">E4031_02900</name>
    <name evidence="5" type="ORF">E4Z98_09500</name>
</gene>
<proteinExistence type="predicted"/>
<reference evidence="5 7" key="2">
    <citation type="journal article" date="2020" name="Int. J. Syst. Evol. Microbiol.">
        <title>Vagococcus xieshaowenii sp. nov., isolated from snow finch (Montifringilla taczanowskii) cloacal content.</title>
        <authorList>
            <person name="Ge Y."/>
            <person name="Yang J."/>
            <person name="Lai X.H."/>
            <person name="Zhang G."/>
            <person name="Jin D."/>
            <person name="Lu S."/>
            <person name="Wang B."/>
            <person name="Huang Y."/>
            <person name="Huang Y."/>
            <person name="Ren Z."/>
            <person name="Zhang X."/>
            <person name="Xu J."/>
        </authorList>
    </citation>
    <scope>NUCLEOTIDE SEQUENCE [LARGE SCALE GENOMIC DNA]</scope>
    <source>
        <strain evidence="7">personal::cf-49</strain>
        <strain evidence="5">Personal::cf-49</strain>
    </source>
</reference>
<organism evidence="6 8">
    <name type="scientific">Vagococcus xieshaowenii</name>
    <dbReference type="NCBI Taxonomy" id="2562451"/>
    <lineage>
        <taxon>Bacteria</taxon>
        <taxon>Bacillati</taxon>
        <taxon>Bacillota</taxon>
        <taxon>Bacilli</taxon>
        <taxon>Lactobacillales</taxon>
        <taxon>Enterococcaceae</taxon>
        <taxon>Vagococcus</taxon>
    </lineage>
</organism>
<dbReference type="GO" id="GO:0004077">
    <property type="term" value="F:biotin--[biotin carboxyl-carrier protein] ligase activity"/>
    <property type="evidence" value="ECO:0007669"/>
    <property type="project" value="UniProtKB-EC"/>
</dbReference>
<dbReference type="SUPFAM" id="SSF55681">
    <property type="entry name" value="Class II aaRS and biotin synthetases"/>
    <property type="match status" value="1"/>
</dbReference>
<dbReference type="EMBL" id="CP038865">
    <property type="protein sequence ID" value="QCA29543.1"/>
    <property type="molecule type" value="Genomic_DNA"/>
</dbReference>
<evidence type="ECO:0000313" key="5">
    <source>
        <dbReference type="EMBL" id="QCA29543.1"/>
    </source>
</evidence>
<evidence type="ECO:0000259" key="4">
    <source>
        <dbReference type="PROSITE" id="PS51733"/>
    </source>
</evidence>
<dbReference type="EMBL" id="SRHU01000009">
    <property type="protein sequence ID" value="TFZ42659.1"/>
    <property type="molecule type" value="Genomic_DNA"/>
</dbReference>
<dbReference type="Proteomes" id="UP000297725">
    <property type="component" value="Unassembled WGS sequence"/>
</dbReference>
<dbReference type="AlphaFoldDB" id="A0AAJ5EGH8"/>
<evidence type="ECO:0000256" key="2">
    <source>
        <dbReference type="ARBA" id="ARBA00023267"/>
    </source>
</evidence>
<feature type="domain" description="BPL/LPL catalytic" evidence="4">
    <location>
        <begin position="80"/>
        <end position="262"/>
    </location>
</feature>
<dbReference type="EC" id="6.3.4.15" evidence="3"/>
<dbReference type="InterPro" id="IPR004408">
    <property type="entry name" value="Biotin_CoA_COase_ligase"/>
</dbReference>
<dbReference type="GO" id="GO:0016740">
    <property type="term" value="F:transferase activity"/>
    <property type="evidence" value="ECO:0007669"/>
    <property type="project" value="UniProtKB-ARBA"/>
</dbReference>
<dbReference type="InterPro" id="IPR004143">
    <property type="entry name" value="BPL_LPL_catalytic"/>
</dbReference>
<evidence type="ECO:0000313" key="8">
    <source>
        <dbReference type="Proteomes" id="UP000297725"/>
    </source>
</evidence>
<keyword evidence="2" id="KW-0092">Biotin</keyword>
<dbReference type="Gene3D" id="3.30.930.10">
    <property type="entry name" value="Bira Bifunctional Protein, Domain 2"/>
    <property type="match status" value="1"/>
</dbReference>
<dbReference type="NCBIfam" id="TIGR00121">
    <property type="entry name" value="birA_ligase"/>
    <property type="match status" value="1"/>
</dbReference>
<sequence>MQVLVMKKKLLNYLMHHARQPISSATLIKHFPEKLSLLLEELSEDHSLEITQDTVIYYPEPPLSIPNLTNQLQNKWPMITIDHQAILSSTNTVLKQMIQSKEITSEHPYLLIADKQTNGRGRLGRQFVSDIYNGLYLSLYIPFNVSSHELPAFTLIAAAALTQTIEKLTGFEIGIKWVNDLYFNQKKIAGILTETTLDLETNQINGIIIGTGVNLSAFPEQIPVDLQHKMGALFEPGHESITREELITNYLNHLSSLLNDPSKAYYPIYCKHSFVLGKEISFQKNGKTITGQAVKIMEDGRLLVTLPDLSTITLLAGEISLQSY</sequence>
<dbReference type="Pfam" id="PF02237">
    <property type="entry name" value="BPL_C"/>
    <property type="match status" value="1"/>
</dbReference>
<dbReference type="GO" id="GO:0005737">
    <property type="term" value="C:cytoplasm"/>
    <property type="evidence" value="ECO:0007669"/>
    <property type="project" value="TreeGrafter"/>
</dbReference>
<accession>A0AAJ5EGH8</accession>
<dbReference type="Proteomes" id="UP000296883">
    <property type="component" value="Chromosome"/>
</dbReference>
<dbReference type="PANTHER" id="PTHR12835:SF5">
    <property type="entry name" value="BIOTIN--PROTEIN LIGASE"/>
    <property type="match status" value="1"/>
</dbReference>
<dbReference type="InterPro" id="IPR045864">
    <property type="entry name" value="aa-tRNA-synth_II/BPL/LPL"/>
</dbReference>
<dbReference type="PROSITE" id="PS51733">
    <property type="entry name" value="BPL_LPL_CATALYTIC"/>
    <property type="match status" value="1"/>
</dbReference>
<name>A0AAJ5EGH8_9ENTE</name>
<reference evidence="6 8" key="1">
    <citation type="submission" date="2019-03" db="EMBL/GenBank/DDBJ databases">
        <title>Vagococcus sp. was isolated fron gut of Carduelis flavirostris.</title>
        <authorList>
            <person name="Ge Y."/>
        </authorList>
    </citation>
    <scope>NUCLEOTIDE SEQUENCE [LARGE SCALE GENOMIC DNA]</scope>
    <source>
        <strain evidence="6 8">CF-210</strain>
    </source>
</reference>
<dbReference type="CDD" id="cd16442">
    <property type="entry name" value="BPL"/>
    <property type="match status" value="1"/>
</dbReference>
<keyword evidence="1 6" id="KW-0436">Ligase</keyword>
<dbReference type="PANTHER" id="PTHR12835">
    <property type="entry name" value="BIOTIN PROTEIN LIGASE"/>
    <property type="match status" value="1"/>
</dbReference>
<evidence type="ECO:0000256" key="3">
    <source>
        <dbReference type="ARBA" id="ARBA00024227"/>
    </source>
</evidence>
<dbReference type="Pfam" id="PF03099">
    <property type="entry name" value="BPL_LplA_LipB"/>
    <property type="match status" value="1"/>
</dbReference>
<keyword evidence="7" id="KW-1185">Reference proteome</keyword>
<dbReference type="InterPro" id="IPR003142">
    <property type="entry name" value="BPL_C"/>
</dbReference>
<evidence type="ECO:0000256" key="1">
    <source>
        <dbReference type="ARBA" id="ARBA00022598"/>
    </source>
</evidence>
<evidence type="ECO:0000313" key="6">
    <source>
        <dbReference type="EMBL" id="TFZ42659.1"/>
    </source>
</evidence>